<keyword evidence="5" id="KW-0539">Nucleus</keyword>
<evidence type="ECO:0000256" key="6">
    <source>
        <dbReference type="SAM" id="MobiDB-lite"/>
    </source>
</evidence>
<dbReference type="SUPFAM" id="SSF55455">
    <property type="entry name" value="SRF-like"/>
    <property type="match status" value="1"/>
</dbReference>
<dbReference type="GO" id="GO:0045944">
    <property type="term" value="P:positive regulation of transcription by RNA polymerase II"/>
    <property type="evidence" value="ECO:0007669"/>
    <property type="project" value="TreeGrafter"/>
</dbReference>
<dbReference type="Proteomes" id="UP000724874">
    <property type="component" value="Unassembled WGS sequence"/>
</dbReference>
<dbReference type="PRINTS" id="PR00404">
    <property type="entry name" value="MADSDOMAIN"/>
</dbReference>
<dbReference type="GO" id="GO:0000978">
    <property type="term" value="F:RNA polymerase II cis-regulatory region sequence-specific DNA binding"/>
    <property type="evidence" value="ECO:0007669"/>
    <property type="project" value="TreeGrafter"/>
</dbReference>
<comment type="subcellular location">
    <subcellularLocation>
        <location evidence="1">Nucleus</location>
    </subcellularLocation>
</comment>
<dbReference type="PROSITE" id="PS50066">
    <property type="entry name" value="MADS_BOX_2"/>
    <property type="match status" value="1"/>
</dbReference>
<evidence type="ECO:0000259" key="7">
    <source>
        <dbReference type="PROSITE" id="PS50066"/>
    </source>
</evidence>
<dbReference type="OrthoDB" id="1898716at2759"/>
<dbReference type="SMART" id="SM00432">
    <property type="entry name" value="MADS"/>
    <property type="match status" value="1"/>
</dbReference>
<accession>A0A9P5ND30</accession>
<dbReference type="AlphaFoldDB" id="A0A9P5ND30"/>
<gene>
    <name evidence="8" type="ORF">CPB84DRAFT_1688348</name>
</gene>
<dbReference type="GO" id="GO:0005634">
    <property type="term" value="C:nucleus"/>
    <property type="evidence" value="ECO:0007669"/>
    <property type="project" value="UniProtKB-SubCell"/>
</dbReference>
<feature type="compositionally biased region" description="Acidic residues" evidence="6">
    <location>
        <begin position="99"/>
        <end position="112"/>
    </location>
</feature>
<name>A0A9P5ND30_GYMJU</name>
<evidence type="ECO:0000256" key="3">
    <source>
        <dbReference type="ARBA" id="ARBA00023125"/>
    </source>
</evidence>
<dbReference type="InterPro" id="IPR036879">
    <property type="entry name" value="TF_MADSbox_sf"/>
</dbReference>
<evidence type="ECO:0000313" key="8">
    <source>
        <dbReference type="EMBL" id="KAF8878376.1"/>
    </source>
</evidence>
<reference evidence="8" key="1">
    <citation type="submission" date="2020-11" db="EMBL/GenBank/DDBJ databases">
        <authorList>
            <consortium name="DOE Joint Genome Institute"/>
            <person name="Ahrendt S."/>
            <person name="Riley R."/>
            <person name="Andreopoulos W."/>
            <person name="LaButti K."/>
            <person name="Pangilinan J."/>
            <person name="Ruiz-duenas F.J."/>
            <person name="Barrasa J.M."/>
            <person name="Sanchez-Garcia M."/>
            <person name="Camarero S."/>
            <person name="Miyauchi S."/>
            <person name="Serrano A."/>
            <person name="Linde D."/>
            <person name="Babiker R."/>
            <person name="Drula E."/>
            <person name="Ayuso-Fernandez I."/>
            <person name="Pacheco R."/>
            <person name="Padilla G."/>
            <person name="Ferreira P."/>
            <person name="Barriuso J."/>
            <person name="Kellner H."/>
            <person name="Castanera R."/>
            <person name="Alfaro M."/>
            <person name="Ramirez L."/>
            <person name="Pisabarro A.G."/>
            <person name="Kuo A."/>
            <person name="Tritt A."/>
            <person name="Lipzen A."/>
            <person name="He G."/>
            <person name="Yan M."/>
            <person name="Ng V."/>
            <person name="Cullen D."/>
            <person name="Martin F."/>
            <person name="Rosso M.-N."/>
            <person name="Henrissat B."/>
            <person name="Hibbett D."/>
            <person name="Martinez A.T."/>
            <person name="Grigoriev I.V."/>
        </authorList>
    </citation>
    <scope>NUCLEOTIDE SEQUENCE</scope>
    <source>
        <strain evidence="8">AH 44721</strain>
    </source>
</reference>
<dbReference type="EMBL" id="JADNYJ010000159">
    <property type="protein sequence ID" value="KAF8878376.1"/>
    <property type="molecule type" value="Genomic_DNA"/>
</dbReference>
<evidence type="ECO:0000256" key="4">
    <source>
        <dbReference type="ARBA" id="ARBA00023163"/>
    </source>
</evidence>
<evidence type="ECO:0000256" key="2">
    <source>
        <dbReference type="ARBA" id="ARBA00023015"/>
    </source>
</evidence>
<sequence>MGRRKIEIQPITHERNRSVTFLKRKNGLFKKAYELGVLCSVDVAVIIFEERPGHHVKLYQYGSSDIHDIVQRHMRHDGEKDTRGPQDFSNASASKLDDIGDGDDDDGDDDDDLPARNKRRHDGKLKPPPDMVTSNVRRRAFPSFRCLIFSNLDGLYVPRSPKSFHSSASTFVSPHRRPIG</sequence>
<evidence type="ECO:0000256" key="1">
    <source>
        <dbReference type="ARBA" id="ARBA00004123"/>
    </source>
</evidence>
<evidence type="ECO:0000256" key="5">
    <source>
        <dbReference type="ARBA" id="ARBA00023242"/>
    </source>
</evidence>
<keyword evidence="4" id="KW-0804">Transcription</keyword>
<evidence type="ECO:0000313" key="9">
    <source>
        <dbReference type="Proteomes" id="UP000724874"/>
    </source>
</evidence>
<proteinExistence type="predicted"/>
<feature type="region of interest" description="Disordered" evidence="6">
    <location>
        <begin position="75"/>
        <end position="134"/>
    </location>
</feature>
<comment type="caution">
    <text evidence="8">The sequence shown here is derived from an EMBL/GenBank/DDBJ whole genome shotgun (WGS) entry which is preliminary data.</text>
</comment>
<dbReference type="PANTHER" id="PTHR11945">
    <property type="entry name" value="MADS BOX PROTEIN"/>
    <property type="match status" value="1"/>
</dbReference>
<feature type="compositionally biased region" description="Basic and acidic residues" evidence="6">
    <location>
        <begin position="75"/>
        <end position="84"/>
    </location>
</feature>
<keyword evidence="3" id="KW-0238">DNA-binding</keyword>
<dbReference type="Pfam" id="PF00319">
    <property type="entry name" value="SRF-TF"/>
    <property type="match status" value="1"/>
</dbReference>
<dbReference type="InterPro" id="IPR002100">
    <property type="entry name" value="TF_MADSbox"/>
</dbReference>
<feature type="domain" description="MADS-box" evidence="7">
    <location>
        <begin position="1"/>
        <end position="51"/>
    </location>
</feature>
<dbReference type="GO" id="GO:0000981">
    <property type="term" value="F:DNA-binding transcription factor activity, RNA polymerase II-specific"/>
    <property type="evidence" value="ECO:0007669"/>
    <property type="project" value="TreeGrafter"/>
</dbReference>
<organism evidence="8 9">
    <name type="scientific">Gymnopilus junonius</name>
    <name type="common">Spectacular rustgill mushroom</name>
    <name type="synonym">Gymnopilus spectabilis subsp. junonius</name>
    <dbReference type="NCBI Taxonomy" id="109634"/>
    <lineage>
        <taxon>Eukaryota</taxon>
        <taxon>Fungi</taxon>
        <taxon>Dikarya</taxon>
        <taxon>Basidiomycota</taxon>
        <taxon>Agaricomycotina</taxon>
        <taxon>Agaricomycetes</taxon>
        <taxon>Agaricomycetidae</taxon>
        <taxon>Agaricales</taxon>
        <taxon>Agaricineae</taxon>
        <taxon>Hymenogastraceae</taxon>
        <taxon>Gymnopilus</taxon>
    </lineage>
</organism>
<protein>
    <recommendedName>
        <fullName evidence="7">MADS-box domain-containing protein</fullName>
    </recommendedName>
</protein>
<dbReference type="Gene3D" id="3.40.1810.10">
    <property type="entry name" value="Transcription factor, MADS-box"/>
    <property type="match status" value="1"/>
</dbReference>
<dbReference type="GO" id="GO:0046983">
    <property type="term" value="F:protein dimerization activity"/>
    <property type="evidence" value="ECO:0007669"/>
    <property type="project" value="InterPro"/>
</dbReference>
<dbReference type="PANTHER" id="PTHR11945:SF534">
    <property type="entry name" value="MYOCYTE-SPECIFIC ENHANCER FACTOR 2"/>
    <property type="match status" value="1"/>
</dbReference>
<keyword evidence="9" id="KW-1185">Reference proteome</keyword>
<keyword evidence="2" id="KW-0805">Transcription regulation</keyword>